<comment type="caution">
    <text evidence="1">The sequence shown here is derived from an EMBL/GenBank/DDBJ whole genome shotgun (WGS) entry which is preliminary data.</text>
</comment>
<evidence type="ECO:0008006" key="3">
    <source>
        <dbReference type="Google" id="ProtNLM"/>
    </source>
</evidence>
<dbReference type="Proteomes" id="UP000321456">
    <property type="component" value="Unassembled WGS sequence"/>
</dbReference>
<organism evidence="1 2">
    <name type="scientific">Flagellimonas hymeniacidonis</name>
    <dbReference type="NCBI Taxonomy" id="2603628"/>
    <lineage>
        <taxon>Bacteria</taxon>
        <taxon>Pseudomonadati</taxon>
        <taxon>Bacteroidota</taxon>
        <taxon>Flavobacteriia</taxon>
        <taxon>Flavobacteriales</taxon>
        <taxon>Flavobacteriaceae</taxon>
        <taxon>Flagellimonas</taxon>
    </lineage>
</organism>
<sequence length="401" mass="46027">MKKILLISTMVLLVACGGVKKTQVALNSGNYVTAMNKAIKNLSENKTKKGNQAYILMLEDAFEKNAQREEEEIVFLQKDGNPANLEAIYNKYLKLKGLQQRIRPLLPLFIRDEGRNASFGFANYDSNILATKNELSNYLYNNASSLLASAREKVDYRSAYNELKYLQDINPGYKETVSKMDQAYTKGLEYVKVEIGNETEQIIPERLEDELLDFNAFGINDFWTEYHANPLSNVKYDYALNVNFREINISPERINEKQIVKERQIKDGYEYLLDEQGNAVKDSLGNQIKVDKFRTVQCNFYEFTQFKAAQIGAKVSFTDLSNGQEINSYPLSSEFVFEHVYANYKGDKRALDTDLISLLDIRSVPFPSNEQMVYDAGEDLKARLKSILTQNQFIARNQYND</sequence>
<name>A0A5C8V277_9FLAO</name>
<evidence type="ECO:0000313" key="1">
    <source>
        <dbReference type="EMBL" id="TXN35476.1"/>
    </source>
</evidence>
<proteinExistence type="predicted"/>
<dbReference type="EMBL" id="VRUR01000002">
    <property type="protein sequence ID" value="TXN35476.1"/>
    <property type="molecule type" value="Genomic_DNA"/>
</dbReference>
<dbReference type="RefSeq" id="WP_147744207.1">
    <property type="nucleotide sequence ID" value="NZ_VRUR01000002.1"/>
</dbReference>
<protein>
    <recommendedName>
        <fullName evidence="3">Lipoprotein</fullName>
    </recommendedName>
</protein>
<reference evidence="1 2" key="1">
    <citation type="submission" date="2019-08" db="EMBL/GenBank/DDBJ databases">
        <title>Professor.</title>
        <authorList>
            <person name="Park J.S."/>
        </authorList>
    </citation>
    <scope>NUCLEOTIDE SEQUENCE [LARGE SCALE GENOMIC DNA]</scope>
    <source>
        <strain evidence="1 2">176CP5-101</strain>
    </source>
</reference>
<keyword evidence="2" id="KW-1185">Reference proteome</keyword>
<dbReference type="PROSITE" id="PS51257">
    <property type="entry name" value="PROKAR_LIPOPROTEIN"/>
    <property type="match status" value="1"/>
</dbReference>
<evidence type="ECO:0000313" key="2">
    <source>
        <dbReference type="Proteomes" id="UP000321456"/>
    </source>
</evidence>
<dbReference type="AlphaFoldDB" id="A0A5C8V277"/>
<gene>
    <name evidence="1" type="ORF">FVB32_12900</name>
</gene>
<accession>A0A5C8V277</accession>